<evidence type="ECO:0000313" key="2">
    <source>
        <dbReference type="Proteomes" id="UP000318815"/>
    </source>
</evidence>
<protein>
    <recommendedName>
        <fullName evidence="3">Transposase IS200-like domain-containing protein</fullName>
    </recommendedName>
</protein>
<dbReference type="GO" id="GO:0004803">
    <property type="term" value="F:transposase activity"/>
    <property type="evidence" value="ECO:0007669"/>
    <property type="project" value="InterPro"/>
</dbReference>
<dbReference type="AlphaFoldDB" id="A0A5C6LZ33"/>
<gene>
    <name evidence="1" type="ORF">FEF09_01665</name>
</gene>
<dbReference type="EMBL" id="VOHS01000001">
    <property type="protein sequence ID" value="TWW02541.1"/>
    <property type="molecule type" value="Genomic_DNA"/>
</dbReference>
<accession>A0A5C6LZ33</accession>
<organism evidence="1 2">
    <name type="scientific">Chitinophaga pinensis</name>
    <dbReference type="NCBI Taxonomy" id="79329"/>
    <lineage>
        <taxon>Bacteria</taxon>
        <taxon>Pseudomonadati</taxon>
        <taxon>Bacteroidota</taxon>
        <taxon>Chitinophagia</taxon>
        <taxon>Chitinophagales</taxon>
        <taxon>Chitinophagaceae</taxon>
        <taxon>Chitinophaga</taxon>
    </lineage>
</organism>
<comment type="caution">
    <text evidence="1">The sequence shown here is derived from an EMBL/GenBank/DDBJ whole genome shotgun (WGS) entry which is preliminary data.</text>
</comment>
<dbReference type="Gene3D" id="3.30.70.1290">
    <property type="entry name" value="Transposase IS200-like"/>
    <property type="match status" value="1"/>
</dbReference>
<evidence type="ECO:0008006" key="3">
    <source>
        <dbReference type="Google" id="ProtNLM"/>
    </source>
</evidence>
<dbReference type="RefSeq" id="WP_146303264.1">
    <property type="nucleotide sequence ID" value="NZ_VOHS01000001.1"/>
</dbReference>
<sequence>MNYLPNAFDPPVWYLVMPVCGAGEEVFTRKRYADIVAAKLNNDQHHALVKVEDYMFLPSSIHIIIREGALTLDLWWQPFMDAVMEEIRLQAPDEKLSWCNNTCERIADADAFEHRAYEMLFLPVWKGLATDPEGYAYNSVNNRAKIDLQ</sequence>
<dbReference type="GO" id="GO:0003677">
    <property type="term" value="F:DNA binding"/>
    <property type="evidence" value="ECO:0007669"/>
    <property type="project" value="InterPro"/>
</dbReference>
<keyword evidence="2" id="KW-1185">Reference proteome</keyword>
<dbReference type="Proteomes" id="UP000318815">
    <property type="component" value="Unassembled WGS sequence"/>
</dbReference>
<name>A0A5C6LZ33_9BACT</name>
<dbReference type="InterPro" id="IPR036515">
    <property type="entry name" value="Transposase_17_sf"/>
</dbReference>
<dbReference type="GO" id="GO:0006313">
    <property type="term" value="P:DNA transposition"/>
    <property type="evidence" value="ECO:0007669"/>
    <property type="project" value="InterPro"/>
</dbReference>
<proteinExistence type="predicted"/>
<evidence type="ECO:0000313" key="1">
    <source>
        <dbReference type="EMBL" id="TWW02541.1"/>
    </source>
</evidence>
<dbReference type="OrthoDB" id="657426at2"/>
<reference evidence="1 2" key="1">
    <citation type="submission" date="2019-08" db="EMBL/GenBank/DDBJ databases">
        <title>Whole genome sequencing of chitin degrading bacteria Chitinophaga pinensis YS16.</title>
        <authorList>
            <person name="Singh R.P."/>
            <person name="Manchanda G."/>
            <person name="Maurya I.K."/>
            <person name="Joshi N.K."/>
            <person name="Srivastava A.K."/>
        </authorList>
    </citation>
    <scope>NUCLEOTIDE SEQUENCE [LARGE SCALE GENOMIC DNA]</scope>
    <source>
        <strain evidence="1 2">YS-16</strain>
    </source>
</reference>